<name>A0A913XM33_EXADI</name>
<sequence length="254" mass="28791">MSLTKDFLGDNYEVVRRLSEGGMGIVYLVRHRHLETHRVVKVIREQYAHNPELQERFLREARTAIRLRHPKIAQIFDFSMTDDGSAFIVMEYIEGRTLQQLLRDEGPPPLDLALEIGRQVLEALDYLHGQGYVHRDISPDNLMLTKDFEDRRLVKLIDLGIAKRTGQEAGTQLTGHGMFLGKAKYSAPEAIEGKEVGAASDVYSFGAVLYELLTGLPPFDGQTFSQLLAAQLFKEPRPFSESDPQGRIPDILRR</sequence>
<feature type="domain" description="Protein kinase" evidence="1">
    <location>
        <begin position="12"/>
        <end position="254"/>
    </location>
</feature>
<dbReference type="CDD" id="cd14014">
    <property type="entry name" value="STKc_PknB_like"/>
    <property type="match status" value="1"/>
</dbReference>
<dbReference type="OrthoDB" id="10070999at2759"/>
<dbReference type="InterPro" id="IPR053235">
    <property type="entry name" value="Ser_Thr_kinase"/>
</dbReference>
<organism evidence="2 3">
    <name type="scientific">Exaiptasia diaphana</name>
    <name type="common">Tropical sea anemone</name>
    <name type="synonym">Aiptasia pulchella</name>
    <dbReference type="NCBI Taxonomy" id="2652724"/>
    <lineage>
        <taxon>Eukaryota</taxon>
        <taxon>Metazoa</taxon>
        <taxon>Cnidaria</taxon>
        <taxon>Anthozoa</taxon>
        <taxon>Hexacorallia</taxon>
        <taxon>Actiniaria</taxon>
        <taxon>Aiptasiidae</taxon>
        <taxon>Exaiptasia</taxon>
    </lineage>
</organism>
<dbReference type="PANTHER" id="PTHR24361">
    <property type="entry name" value="MITOGEN-ACTIVATED KINASE KINASE KINASE"/>
    <property type="match status" value="1"/>
</dbReference>
<dbReference type="GO" id="GO:0005524">
    <property type="term" value="F:ATP binding"/>
    <property type="evidence" value="ECO:0007669"/>
    <property type="project" value="InterPro"/>
</dbReference>
<evidence type="ECO:0000313" key="2">
    <source>
        <dbReference type="EnsemblMetazoa" id="XP_020907024.1"/>
    </source>
</evidence>
<evidence type="ECO:0000259" key="1">
    <source>
        <dbReference type="PROSITE" id="PS50011"/>
    </source>
</evidence>
<dbReference type="KEGG" id="epa:110245112"/>
<accession>A0A913XM33</accession>
<dbReference type="Gene3D" id="1.10.510.10">
    <property type="entry name" value="Transferase(Phosphotransferase) domain 1"/>
    <property type="match status" value="1"/>
</dbReference>
<evidence type="ECO:0000313" key="3">
    <source>
        <dbReference type="Proteomes" id="UP000887567"/>
    </source>
</evidence>
<keyword evidence="3" id="KW-1185">Reference proteome</keyword>
<dbReference type="InterPro" id="IPR011009">
    <property type="entry name" value="Kinase-like_dom_sf"/>
</dbReference>
<dbReference type="EnsemblMetazoa" id="XM_021051365.1">
    <property type="protein sequence ID" value="XP_020907024.1"/>
    <property type="gene ID" value="LOC110245112"/>
</dbReference>
<dbReference type="RefSeq" id="XP_020907024.1">
    <property type="nucleotide sequence ID" value="XM_021051365.1"/>
</dbReference>
<dbReference type="PROSITE" id="PS50011">
    <property type="entry name" value="PROTEIN_KINASE_DOM"/>
    <property type="match status" value="1"/>
</dbReference>
<proteinExistence type="predicted"/>
<dbReference type="Gene3D" id="3.30.200.20">
    <property type="entry name" value="Phosphorylase Kinase, domain 1"/>
    <property type="match status" value="1"/>
</dbReference>
<dbReference type="Proteomes" id="UP000887567">
    <property type="component" value="Unplaced"/>
</dbReference>
<dbReference type="SUPFAM" id="SSF56112">
    <property type="entry name" value="Protein kinase-like (PK-like)"/>
    <property type="match status" value="1"/>
</dbReference>
<dbReference type="Pfam" id="PF00069">
    <property type="entry name" value="Pkinase"/>
    <property type="match status" value="1"/>
</dbReference>
<dbReference type="PROSITE" id="PS00109">
    <property type="entry name" value="PROTEIN_KINASE_TYR"/>
    <property type="match status" value="1"/>
</dbReference>
<protein>
    <recommendedName>
        <fullName evidence="1">Protein kinase domain-containing protein</fullName>
    </recommendedName>
</protein>
<dbReference type="GeneID" id="110245112"/>
<reference evidence="2" key="1">
    <citation type="submission" date="2022-11" db="UniProtKB">
        <authorList>
            <consortium name="EnsemblMetazoa"/>
        </authorList>
    </citation>
    <scope>IDENTIFICATION</scope>
</reference>
<dbReference type="InterPro" id="IPR000719">
    <property type="entry name" value="Prot_kinase_dom"/>
</dbReference>
<dbReference type="InterPro" id="IPR008266">
    <property type="entry name" value="Tyr_kinase_AS"/>
</dbReference>
<dbReference type="AlphaFoldDB" id="A0A913XM33"/>
<dbReference type="GO" id="GO:0004674">
    <property type="term" value="F:protein serine/threonine kinase activity"/>
    <property type="evidence" value="ECO:0007669"/>
    <property type="project" value="TreeGrafter"/>
</dbReference>
<dbReference type="GO" id="GO:0005737">
    <property type="term" value="C:cytoplasm"/>
    <property type="evidence" value="ECO:0007669"/>
    <property type="project" value="TreeGrafter"/>
</dbReference>
<dbReference type="OMA" id="CTRTLEF"/>